<name>A0AA48SFF0_9VIRU</name>
<reference evidence="1" key="2">
    <citation type="submission" date="2023-01" db="EMBL/GenBank/DDBJ databases">
        <authorList>
            <person name="Rosani U."/>
            <person name="Delmont T.O."/>
            <person name="Gaia M."/>
            <person name="Krupovic M."/>
        </authorList>
    </citation>
    <scope>NUCLEOTIDE SEQUENCE</scope>
    <source>
        <strain evidence="1">MalacoHV4/Med/2018 155</strain>
    </source>
</reference>
<proteinExistence type="predicted"/>
<sequence>MEAYRLMNYMRKHKTRLVRILGTGRPRPHKMKTYSSDSRLERTIDNVRYLSGINLKRRVLTNRNYSREQRQQLLISAKSLLLFAIHTVAYLLNRDIYSDAFRMRSIIKRYRNRRPRIGEFKTCRKHYLPLGAEDLFRDMSNLLTSAVEHSFNPRVISENELVKRIRKLASIAWETHASHRKLLKSSAFRKIHTMLTSVVKRAERQRANDLVTERQCGDPKKCIRLVNTDDQTPVVPSKNYAINVAASNLLCKRLSLKSLGYILPFFMANGLGTIVSSTHNTDNLDIIHSIITMMRSRLKTKIIVVSPPHCTCHVKCYGWGNTDRVIRAHYKTCVADQNSLSICGTCLLSPEAMNTKAQKPKRRLNSFNHEAETCPIDGQSTFEERQLYIAECTTNETGHMIYKYMHAFHASNTVNVCEANSDLKQITGPGFRLYGMCYGGYRKCYMMVKTALPSASIMERSACQEQGVESMTHVGFVDHLSSCITDHVQCRHCIKARGKDTSSVQKRLTLVGQGESLQDDNTCVAMMVSSILENINAILLEHNTDTSRNGKFDIRSHASPYIVRFSPTLATIVAQICDGCKIRISCKHVWEDFTNHLKNIETLDKSAVKKLKLYTILLSVVRCYIPKSIREQTNTD</sequence>
<reference evidence="1" key="1">
    <citation type="journal article" date="2023" name="Front. Mar. Sci.">
        <title>Tracing the invertebrate herpesviruses in the global sequence datasets.</title>
        <authorList>
            <person name="Rosani U."/>
            <person name="Gaia M."/>
            <person name="Delmont T.O."/>
            <person name="Krupovic M."/>
        </authorList>
    </citation>
    <scope>NUCLEOTIDE SEQUENCE</scope>
    <source>
        <strain evidence="1">MalacoHV4/Med/2018 155</strain>
    </source>
</reference>
<accession>A0AA48SFF0</accession>
<organism evidence="1">
    <name type="scientific">Malaco herpesvirus 4</name>
    <dbReference type="NCBI Taxonomy" id="3031800"/>
    <lineage>
        <taxon>Viruses</taxon>
        <taxon>Duplodnaviria</taxon>
        <taxon>Heunggongvirae</taxon>
        <taxon>Peploviricota</taxon>
        <taxon>Herviviricetes</taxon>
        <taxon>Herpesvirales</taxon>
        <taxon>Malacoherpesviridae</taxon>
    </lineage>
</organism>
<protein>
    <submittedName>
        <fullName evidence="1">ORF32</fullName>
    </submittedName>
</protein>
<dbReference type="EMBL" id="BK063073">
    <property type="protein sequence ID" value="DBA11646.1"/>
    <property type="molecule type" value="Genomic_DNA"/>
</dbReference>
<evidence type="ECO:0000313" key="1">
    <source>
        <dbReference type="EMBL" id="DBA11646.1"/>
    </source>
</evidence>